<evidence type="ECO:0000313" key="2">
    <source>
        <dbReference type="Proteomes" id="UP000236370"/>
    </source>
</evidence>
<sequence>TIVPGEQGAEYQHFIQQCTGWSAVVQSQLTATSVSRVQEILLPQPPE</sequence>
<dbReference type="Proteomes" id="UP000236370">
    <property type="component" value="Unassembled WGS sequence"/>
</dbReference>
<comment type="caution">
    <text evidence="1">The sequence shown here is derived from an EMBL/GenBank/DDBJ whole genome shotgun (WGS) entry which is preliminary data.</text>
</comment>
<organism evidence="1 2">
    <name type="scientific">Pan troglodytes</name>
    <name type="common">Chimpanzee</name>
    <dbReference type="NCBI Taxonomy" id="9598"/>
    <lineage>
        <taxon>Eukaryota</taxon>
        <taxon>Metazoa</taxon>
        <taxon>Chordata</taxon>
        <taxon>Craniata</taxon>
        <taxon>Vertebrata</taxon>
        <taxon>Euteleostomi</taxon>
        <taxon>Mammalia</taxon>
        <taxon>Eutheria</taxon>
        <taxon>Euarchontoglires</taxon>
        <taxon>Primates</taxon>
        <taxon>Haplorrhini</taxon>
        <taxon>Catarrhini</taxon>
        <taxon>Hominidae</taxon>
        <taxon>Pan</taxon>
    </lineage>
</organism>
<dbReference type="STRING" id="9598.ENSPTRP00000063752"/>
<proteinExistence type="predicted"/>
<gene>
    <name evidence="1" type="ORF">CK820_G0029418</name>
</gene>
<reference evidence="1 2" key="1">
    <citation type="submission" date="2017-12" db="EMBL/GenBank/DDBJ databases">
        <title>High-resolution comparative analysis of great ape genomes.</title>
        <authorList>
            <person name="Pollen A."/>
            <person name="Hastie A."/>
            <person name="Hormozdiari F."/>
            <person name="Dougherty M."/>
            <person name="Liu R."/>
            <person name="Chaisson M."/>
            <person name="Hoppe E."/>
            <person name="Hill C."/>
            <person name="Pang A."/>
            <person name="Hillier L."/>
            <person name="Baker C."/>
            <person name="Armstrong J."/>
            <person name="Shendure J."/>
            <person name="Paten B."/>
            <person name="Wilson R."/>
            <person name="Chao H."/>
            <person name="Schneider V."/>
            <person name="Ventura M."/>
            <person name="Kronenberg Z."/>
            <person name="Murali S."/>
            <person name="Gordon D."/>
            <person name="Cantsilieris S."/>
            <person name="Munson K."/>
            <person name="Nelson B."/>
            <person name="Raja A."/>
            <person name="Underwood J."/>
            <person name="Diekhans M."/>
            <person name="Fiddes I."/>
            <person name="Haussler D."/>
            <person name="Eichler E."/>
        </authorList>
    </citation>
    <scope>NUCLEOTIDE SEQUENCE [LARGE SCALE GENOMIC DNA]</scope>
    <source>
        <strain evidence="1">Yerkes chimp pedigree #C0471</strain>
    </source>
</reference>
<dbReference type="AlphaFoldDB" id="A0A2J8LES7"/>
<accession>A0A2J8LES7</accession>
<dbReference type="EMBL" id="NBAG03000295">
    <property type="protein sequence ID" value="PNI45770.1"/>
    <property type="molecule type" value="Genomic_DNA"/>
</dbReference>
<feature type="non-terminal residue" evidence="1">
    <location>
        <position position="1"/>
    </location>
</feature>
<evidence type="ECO:0000313" key="1">
    <source>
        <dbReference type="EMBL" id="PNI45770.1"/>
    </source>
</evidence>
<protein>
    <submittedName>
        <fullName evidence="1">COTL1 isoform 6</fullName>
    </submittedName>
</protein>
<name>A0A2J8LES7_PANTR</name>